<accession>A0ABN2NJJ5</accession>
<dbReference type="SUPFAM" id="SSF56801">
    <property type="entry name" value="Acetyl-CoA synthetase-like"/>
    <property type="match status" value="1"/>
</dbReference>
<protein>
    <submittedName>
        <fullName evidence="7">Acetoacetate--CoA ligase</fullName>
    </submittedName>
</protein>
<proteinExistence type="inferred from homology"/>
<dbReference type="PROSITE" id="PS00455">
    <property type="entry name" value="AMP_BINDING"/>
    <property type="match status" value="1"/>
</dbReference>
<comment type="similarity">
    <text evidence="1">Belongs to the ATP-dependent AMP-binding enzyme family.</text>
</comment>
<dbReference type="Gene3D" id="3.40.50.12780">
    <property type="entry name" value="N-terminal domain of ligase-like"/>
    <property type="match status" value="1"/>
</dbReference>
<evidence type="ECO:0000313" key="8">
    <source>
        <dbReference type="Proteomes" id="UP001500449"/>
    </source>
</evidence>
<dbReference type="NCBIfam" id="NF002937">
    <property type="entry name" value="PRK03584.1"/>
    <property type="match status" value="1"/>
</dbReference>
<feature type="domain" description="AMP-binding enzyme C-terminal" evidence="6">
    <location>
        <begin position="535"/>
        <end position="609"/>
    </location>
</feature>
<evidence type="ECO:0000259" key="6">
    <source>
        <dbReference type="Pfam" id="PF13193"/>
    </source>
</evidence>
<dbReference type="Proteomes" id="UP001500449">
    <property type="component" value="Unassembled WGS sequence"/>
</dbReference>
<dbReference type="InterPro" id="IPR045851">
    <property type="entry name" value="AMP-bd_C_sf"/>
</dbReference>
<name>A0ABN2NJJ5_9PSEU</name>
<dbReference type="InterPro" id="IPR005914">
    <property type="entry name" value="Acac_CoA_synth"/>
</dbReference>
<gene>
    <name evidence="7" type="ORF">GCM10009836_61270</name>
</gene>
<keyword evidence="3" id="KW-0547">Nucleotide-binding</keyword>
<dbReference type="Gene3D" id="3.30.300.30">
    <property type="match status" value="1"/>
</dbReference>
<dbReference type="NCBIfam" id="TIGR01217">
    <property type="entry name" value="ac_ac_CoA_syn"/>
    <property type="match status" value="1"/>
</dbReference>
<keyword evidence="2 7" id="KW-0436">Ligase</keyword>
<dbReference type="RefSeq" id="WP_344424987.1">
    <property type="nucleotide sequence ID" value="NZ_BAAAQK010000025.1"/>
</dbReference>
<dbReference type="PANTHER" id="PTHR42921:SF1">
    <property type="entry name" value="ACETOACETYL-COA SYNTHETASE"/>
    <property type="match status" value="1"/>
</dbReference>
<dbReference type="EMBL" id="BAAAQK010000025">
    <property type="protein sequence ID" value="GAA1872102.1"/>
    <property type="molecule type" value="Genomic_DNA"/>
</dbReference>
<comment type="caution">
    <text evidence="7">The sequence shown here is derived from an EMBL/GenBank/DDBJ whole genome shotgun (WGS) entry which is preliminary data.</text>
</comment>
<evidence type="ECO:0000256" key="1">
    <source>
        <dbReference type="ARBA" id="ARBA00006432"/>
    </source>
</evidence>
<sequence>MVWRPPADTSGTHIEKWRAWLWDTRGLSFGSYEELWSWSVTDLAAFWGSIWEYFGVGGAVAASDVLSAGRGVEGTSWFPGERVNYAEALLDRAPDGVAVVGLSATRERIEVTGAQLRDQVRRVAGALRGLGVVRGDRVAAYLPNIPEALVLMLASASIGAVYTSCPPEFGTRAVLDRFQQVTPKILVAVDGYRHKDKAIPRAAQVAEIRRALPSLVATVLVPYLDADGPVPEGVHTWSDLPGPDPATAEPGFAALPFAHPLYILYSSGSTGLPKPIVHGHGGVLLEHLKLHHLHHDLRVGDRFFWYSTTGWVMWNYLVSGLLAGATIVQFDGDPAHPSLARLWELAERERVTVFGSSAPYYLACRTAADDPTAGLDLTRIRQIGSTGAPLPAEAYYWLRDYVSDTSPVISASGGTDVATALAAGTMIHPVVAGEITCRCLGVRMESYDSSGSPQVDADGELVVTAPMPSMPVRFWGDTDGHRYHEAYFERFDGVWAQGDFVRITGRGSCVISGRADATLNRGGVRLGTSDFYTVVEEIERVADSLVVHLEDPAGGPGQLFLFVELAGDQPLDHELEDQIRTRLRSDLSPRHVPDAVIAVPEVPRTLTGKKLEVPVKRILLGRPKSAVASLDALQSRTSLDSFELIARSLATGH</sequence>
<reference evidence="7 8" key="1">
    <citation type="journal article" date="2019" name="Int. J. Syst. Evol. Microbiol.">
        <title>The Global Catalogue of Microorganisms (GCM) 10K type strain sequencing project: providing services to taxonomists for standard genome sequencing and annotation.</title>
        <authorList>
            <consortium name="The Broad Institute Genomics Platform"/>
            <consortium name="The Broad Institute Genome Sequencing Center for Infectious Disease"/>
            <person name="Wu L."/>
            <person name="Ma J."/>
        </authorList>
    </citation>
    <scope>NUCLEOTIDE SEQUENCE [LARGE SCALE GENOMIC DNA]</scope>
    <source>
        <strain evidence="7 8">JCM 16009</strain>
    </source>
</reference>
<dbReference type="Pfam" id="PF00501">
    <property type="entry name" value="AMP-binding"/>
    <property type="match status" value="1"/>
</dbReference>
<keyword evidence="4" id="KW-0067">ATP-binding</keyword>
<dbReference type="GO" id="GO:0016874">
    <property type="term" value="F:ligase activity"/>
    <property type="evidence" value="ECO:0007669"/>
    <property type="project" value="UniProtKB-KW"/>
</dbReference>
<organism evidence="7 8">
    <name type="scientific">Pseudonocardia ailaonensis</name>
    <dbReference type="NCBI Taxonomy" id="367279"/>
    <lineage>
        <taxon>Bacteria</taxon>
        <taxon>Bacillati</taxon>
        <taxon>Actinomycetota</taxon>
        <taxon>Actinomycetes</taxon>
        <taxon>Pseudonocardiales</taxon>
        <taxon>Pseudonocardiaceae</taxon>
        <taxon>Pseudonocardia</taxon>
    </lineage>
</organism>
<evidence type="ECO:0000256" key="4">
    <source>
        <dbReference type="ARBA" id="ARBA00022840"/>
    </source>
</evidence>
<dbReference type="Pfam" id="PF13193">
    <property type="entry name" value="AMP-binding_C"/>
    <property type="match status" value="1"/>
</dbReference>
<dbReference type="InterPro" id="IPR025110">
    <property type="entry name" value="AMP-bd_C"/>
</dbReference>
<evidence type="ECO:0000256" key="3">
    <source>
        <dbReference type="ARBA" id="ARBA00022741"/>
    </source>
</evidence>
<dbReference type="InterPro" id="IPR000873">
    <property type="entry name" value="AMP-dep_synth/lig_dom"/>
</dbReference>
<evidence type="ECO:0000259" key="5">
    <source>
        <dbReference type="Pfam" id="PF00501"/>
    </source>
</evidence>
<dbReference type="InterPro" id="IPR020845">
    <property type="entry name" value="AMP-binding_CS"/>
</dbReference>
<dbReference type="PANTHER" id="PTHR42921">
    <property type="entry name" value="ACETOACETYL-COA SYNTHETASE"/>
    <property type="match status" value="1"/>
</dbReference>
<dbReference type="InterPro" id="IPR042099">
    <property type="entry name" value="ANL_N_sf"/>
</dbReference>
<evidence type="ECO:0000313" key="7">
    <source>
        <dbReference type="EMBL" id="GAA1872102.1"/>
    </source>
</evidence>
<keyword evidence="8" id="KW-1185">Reference proteome</keyword>
<feature type="domain" description="AMP-dependent synthetase/ligase" evidence="5">
    <location>
        <begin position="91"/>
        <end position="466"/>
    </location>
</feature>
<evidence type="ECO:0000256" key="2">
    <source>
        <dbReference type="ARBA" id="ARBA00022598"/>
    </source>
</evidence>